<sequence length="20" mass="2279">MVMRVDELDATIQMTVHSDS</sequence>
<dbReference type="Proteomes" id="UP000327493">
    <property type="component" value="Chromosome 17"/>
</dbReference>
<reference evidence="1 2" key="1">
    <citation type="submission" date="2019-08" db="EMBL/GenBank/DDBJ databases">
        <title>A chromosome-level genome assembly, high-density linkage maps, and genome scans reveal the genomic architecture of hybrid incompatibilities underlying speciation via character displacement in darters (Percidae: Etheostominae).</title>
        <authorList>
            <person name="Moran R.L."/>
            <person name="Catchen J.M."/>
            <person name="Fuller R.C."/>
        </authorList>
    </citation>
    <scope>NUCLEOTIDE SEQUENCE [LARGE SCALE GENOMIC DNA]</scope>
    <source>
        <strain evidence="1">EspeVRDwgs_2016</strain>
        <tissue evidence="1">Muscle</tissue>
    </source>
</reference>
<organism evidence="1 2">
    <name type="scientific">Etheostoma spectabile</name>
    <name type="common">orangethroat darter</name>
    <dbReference type="NCBI Taxonomy" id="54343"/>
    <lineage>
        <taxon>Eukaryota</taxon>
        <taxon>Metazoa</taxon>
        <taxon>Chordata</taxon>
        <taxon>Craniata</taxon>
        <taxon>Vertebrata</taxon>
        <taxon>Euteleostomi</taxon>
        <taxon>Actinopterygii</taxon>
        <taxon>Neopterygii</taxon>
        <taxon>Teleostei</taxon>
        <taxon>Neoteleostei</taxon>
        <taxon>Acanthomorphata</taxon>
        <taxon>Eupercaria</taxon>
        <taxon>Perciformes</taxon>
        <taxon>Percoidei</taxon>
        <taxon>Percidae</taxon>
        <taxon>Etheostomatinae</taxon>
        <taxon>Etheostoma</taxon>
    </lineage>
</organism>
<name>A0A5J5CXI2_9PERO</name>
<evidence type="ECO:0000313" key="2">
    <source>
        <dbReference type="Proteomes" id="UP000327493"/>
    </source>
</evidence>
<dbReference type="AlphaFoldDB" id="A0A5J5CXI2"/>
<comment type="caution">
    <text evidence="1">The sequence shown here is derived from an EMBL/GenBank/DDBJ whole genome shotgun (WGS) entry which is preliminary data.</text>
</comment>
<gene>
    <name evidence="1" type="ORF">FQN60_015229</name>
</gene>
<evidence type="ECO:0000313" key="1">
    <source>
        <dbReference type="EMBL" id="KAA8584021.1"/>
    </source>
</evidence>
<protein>
    <submittedName>
        <fullName evidence="1">Uncharacterized protein</fullName>
    </submittedName>
</protein>
<keyword evidence="2" id="KW-1185">Reference proteome</keyword>
<proteinExistence type="predicted"/>
<accession>A0A5J5CXI2</accession>
<dbReference type="EMBL" id="VOFY01000017">
    <property type="protein sequence ID" value="KAA8584021.1"/>
    <property type="molecule type" value="Genomic_DNA"/>
</dbReference>